<feature type="domain" description="PDZ" evidence="3">
    <location>
        <begin position="308"/>
        <end position="364"/>
    </location>
</feature>
<dbReference type="SMART" id="SM00228">
    <property type="entry name" value="PDZ"/>
    <property type="match status" value="1"/>
</dbReference>
<evidence type="ECO:0000313" key="4">
    <source>
        <dbReference type="EMBL" id="UQX10313.1"/>
    </source>
</evidence>
<dbReference type="PROSITE" id="PS50106">
    <property type="entry name" value="PDZ"/>
    <property type="match status" value="1"/>
</dbReference>
<proteinExistence type="predicted"/>
<dbReference type="EMBL" id="CP097320">
    <property type="protein sequence ID" value="UQX10313.1"/>
    <property type="molecule type" value="Genomic_DNA"/>
</dbReference>
<dbReference type="Proteomes" id="UP001056610">
    <property type="component" value="Chromosome"/>
</dbReference>
<keyword evidence="1" id="KW-0645">Protease</keyword>
<name>A0ABY4QIZ1_9MYCO</name>
<dbReference type="Pfam" id="PF13180">
    <property type="entry name" value="PDZ_2"/>
    <property type="match status" value="1"/>
</dbReference>
<dbReference type="PANTHER" id="PTHR43343">
    <property type="entry name" value="PEPTIDASE S12"/>
    <property type="match status" value="1"/>
</dbReference>
<gene>
    <name evidence="4" type="ORF">M5I08_19585</name>
</gene>
<organism evidence="4 5">
    <name type="scientific">Candidatus Mycobacterium methanotrophicum</name>
    <dbReference type="NCBI Taxonomy" id="2943498"/>
    <lineage>
        <taxon>Bacteria</taxon>
        <taxon>Bacillati</taxon>
        <taxon>Actinomycetota</taxon>
        <taxon>Actinomycetes</taxon>
        <taxon>Mycobacteriales</taxon>
        <taxon>Mycobacteriaceae</taxon>
        <taxon>Mycobacterium</taxon>
    </lineage>
</organism>
<sequence>MTHVAVHWLHARAPGKRSTGRVLEVLPADVGATTVDAQRQGICPDWKLFAGALGVAVTSGIIGASAVLAVDPFGSELAHGGVSAAQRVAEFANSSVERAAAKAVPSVVQLETNASHLTEEGSGIVLTADGLILTNSHVVSDVEARLRGDGPTKTVATFADGRTAPFSVVGMDPATDMAVVRAQGISGLTPVTLGSSANLRVGEKVLAVGSPFGFENTVTTGVISALHRPIPTATDSTGHKTVLDTIQTDAAINPGSSGGALIDGNGELIGVNSLIVTTGAGSIFGPSGSIGLGFAVPVGQAKRIAGELIATGKASHAYLGVQLDSDTDTHGAKIIETKSGSPAAAGGLNPGTVVTRMDDQEIANGDALVATVLSKVPGDTATLNYIDTAGVNCTARVTLASDRDWQWRHA</sequence>
<reference evidence="4" key="1">
    <citation type="submission" date="2022-05" db="EMBL/GenBank/DDBJ databases">
        <title>A methanotrophic Mycobacterium dominates a cave microbial ecosystem.</title>
        <authorList>
            <person name="Van Spanning R.J.M."/>
            <person name="Guan Q."/>
            <person name="Melkonian C."/>
            <person name="Gallant J."/>
            <person name="Polerecky L."/>
            <person name="Flot J.-F."/>
            <person name="Brandt B.W."/>
            <person name="Braster M."/>
            <person name="Iturbe Espinoza P."/>
            <person name="Aerts J."/>
            <person name="Meima-Franke M."/>
            <person name="Piersma S.R."/>
            <person name="Bunduc C."/>
            <person name="Ummels R."/>
            <person name="Pain A."/>
            <person name="Fleming E.J."/>
            <person name="van der Wel N."/>
            <person name="Gherman V.D."/>
            <person name="Sarbu S.M."/>
            <person name="Bodelier P.L.E."/>
            <person name="Bitter W."/>
        </authorList>
    </citation>
    <scope>NUCLEOTIDE SEQUENCE</scope>
    <source>
        <strain evidence="4">Sulfur Cave</strain>
    </source>
</reference>
<evidence type="ECO:0000256" key="2">
    <source>
        <dbReference type="ARBA" id="ARBA00022801"/>
    </source>
</evidence>
<dbReference type="InterPro" id="IPR051201">
    <property type="entry name" value="Chloro_Bact_Ser_Proteases"/>
</dbReference>
<protein>
    <submittedName>
        <fullName evidence="4">Trypsin-like peptidase domain-containing protein</fullName>
    </submittedName>
</protein>
<accession>A0ABY4QIZ1</accession>
<evidence type="ECO:0000313" key="5">
    <source>
        <dbReference type="Proteomes" id="UP001056610"/>
    </source>
</evidence>
<evidence type="ECO:0000259" key="3">
    <source>
        <dbReference type="PROSITE" id="PS50106"/>
    </source>
</evidence>
<dbReference type="RefSeq" id="WP_219068913.1">
    <property type="nucleotide sequence ID" value="NZ_CAJUXY010000045.1"/>
</dbReference>
<keyword evidence="5" id="KW-1185">Reference proteome</keyword>
<dbReference type="Pfam" id="PF13365">
    <property type="entry name" value="Trypsin_2"/>
    <property type="match status" value="1"/>
</dbReference>
<keyword evidence="2" id="KW-0378">Hydrolase</keyword>
<dbReference type="InterPro" id="IPR001478">
    <property type="entry name" value="PDZ"/>
</dbReference>
<dbReference type="PANTHER" id="PTHR43343:SF3">
    <property type="entry name" value="PROTEASE DO-LIKE 8, CHLOROPLASTIC"/>
    <property type="match status" value="1"/>
</dbReference>
<evidence type="ECO:0000256" key="1">
    <source>
        <dbReference type="ARBA" id="ARBA00022670"/>
    </source>
</evidence>